<comment type="caution">
    <text evidence="8">The sequence shown here is derived from an EMBL/GenBank/DDBJ whole genome shotgun (WGS) entry which is preliminary data.</text>
</comment>
<dbReference type="Pfam" id="PF09496">
    <property type="entry name" value="CENP-O"/>
    <property type="match status" value="1"/>
</dbReference>
<evidence type="ECO:0000256" key="1">
    <source>
        <dbReference type="ARBA" id="ARBA00004123"/>
    </source>
</evidence>
<reference evidence="8" key="1">
    <citation type="submission" date="2022-03" db="EMBL/GenBank/DDBJ databases">
        <authorList>
            <person name="Legras J.-L."/>
            <person name="Devillers H."/>
            <person name="Grondin C."/>
        </authorList>
    </citation>
    <scope>NUCLEOTIDE SEQUENCE</scope>
    <source>
        <strain evidence="8">CLIB 1423</strain>
    </source>
</reference>
<dbReference type="OrthoDB" id="10050372at2759"/>
<evidence type="ECO:0000256" key="3">
    <source>
        <dbReference type="ARBA" id="ARBA00007321"/>
    </source>
</evidence>
<comment type="similarity">
    <text evidence="3">Belongs to the CENP-O/MCM21 family.</text>
</comment>
<organism evidence="8 9">
    <name type="scientific">[Candida] railenensis</name>
    <dbReference type="NCBI Taxonomy" id="45579"/>
    <lineage>
        <taxon>Eukaryota</taxon>
        <taxon>Fungi</taxon>
        <taxon>Dikarya</taxon>
        <taxon>Ascomycota</taxon>
        <taxon>Saccharomycotina</taxon>
        <taxon>Pichiomycetes</taxon>
        <taxon>Debaryomycetaceae</taxon>
        <taxon>Kurtzmaniella</taxon>
    </lineage>
</organism>
<dbReference type="Proteomes" id="UP000837801">
    <property type="component" value="Unassembled WGS sequence"/>
</dbReference>
<sequence>MVPIPDIKSQLEDTRNDIKSLEEEIDNLSVDKKLLLDQIKKLEQGGDINNDEPLLQHKYFDEIVQDFFHDTKTNNDETNHSKKKPKISFNSLNSALVENIYRFGGITAFPINKYLFAEDNLVLGLRFDIYSINKFEVPHYIILRKEQNVKGTTQGDGMNAGTWHIFKHTLPVFIPIRQYEQEHLLQNKLIQFVKSVRIDLIKLQYRHNKFDLVSKGLGFRLEKDLQCQRVKLKYNDTELSLFCSQDYIEEVDVASNSGKRKIIESIVRNSQIKDLLKTFRRVKEEV</sequence>
<accession>A0A9P0QRH4</accession>
<keyword evidence="5" id="KW-0539">Nucleus</keyword>
<evidence type="ECO:0000256" key="2">
    <source>
        <dbReference type="ARBA" id="ARBA00004584"/>
    </source>
</evidence>
<keyword evidence="4" id="KW-0158">Chromosome</keyword>
<comment type="subcellular location">
    <subcellularLocation>
        <location evidence="2">Chromosome</location>
        <location evidence="2">Centromere</location>
    </subcellularLocation>
    <subcellularLocation>
        <location evidence="1">Nucleus</location>
    </subcellularLocation>
</comment>
<dbReference type="PANTHER" id="PTHR14582:SF1">
    <property type="entry name" value="CENTROMERE PROTEIN O"/>
    <property type="match status" value="1"/>
</dbReference>
<proteinExistence type="inferred from homology"/>
<dbReference type="PANTHER" id="PTHR14582">
    <property type="entry name" value="INNER KINETOCHORE SUBUNIT MAL2"/>
    <property type="match status" value="1"/>
</dbReference>
<dbReference type="EMBL" id="CAKXYY010000011">
    <property type="protein sequence ID" value="CAH2353612.1"/>
    <property type="molecule type" value="Genomic_DNA"/>
</dbReference>
<evidence type="ECO:0000313" key="9">
    <source>
        <dbReference type="Proteomes" id="UP000837801"/>
    </source>
</evidence>
<dbReference type="AlphaFoldDB" id="A0A9P0QRH4"/>
<feature type="coiled-coil region" evidence="7">
    <location>
        <begin position="4"/>
        <end position="45"/>
    </location>
</feature>
<dbReference type="GO" id="GO:0005634">
    <property type="term" value="C:nucleus"/>
    <property type="evidence" value="ECO:0007669"/>
    <property type="project" value="UniProtKB-SubCell"/>
</dbReference>
<evidence type="ECO:0000256" key="4">
    <source>
        <dbReference type="ARBA" id="ARBA00022454"/>
    </source>
</evidence>
<evidence type="ECO:0000313" key="8">
    <source>
        <dbReference type="EMBL" id="CAH2353612.1"/>
    </source>
</evidence>
<keyword evidence="7" id="KW-0175">Coiled coil</keyword>
<protein>
    <submittedName>
        <fullName evidence="8">Uncharacterized protein</fullName>
    </submittedName>
</protein>
<evidence type="ECO:0000256" key="7">
    <source>
        <dbReference type="SAM" id="Coils"/>
    </source>
</evidence>
<dbReference type="GO" id="GO:0031511">
    <property type="term" value="C:Mis6-Sim4 complex"/>
    <property type="evidence" value="ECO:0007669"/>
    <property type="project" value="TreeGrafter"/>
</dbReference>
<keyword evidence="9" id="KW-1185">Reference proteome</keyword>
<dbReference type="InterPro" id="IPR018464">
    <property type="entry name" value="CENP-O"/>
</dbReference>
<evidence type="ECO:0000256" key="5">
    <source>
        <dbReference type="ARBA" id="ARBA00023242"/>
    </source>
</evidence>
<name>A0A9P0QRH4_9ASCO</name>
<evidence type="ECO:0000256" key="6">
    <source>
        <dbReference type="ARBA" id="ARBA00023328"/>
    </source>
</evidence>
<keyword evidence="6" id="KW-0137">Centromere</keyword>
<gene>
    <name evidence="8" type="ORF">CLIB1423_11S03686</name>
</gene>